<dbReference type="EMBL" id="JYDU01000178">
    <property type="protein sequence ID" value="KRX90013.1"/>
    <property type="molecule type" value="Genomic_DNA"/>
</dbReference>
<feature type="compositionally biased region" description="Basic residues" evidence="1">
    <location>
        <begin position="7"/>
        <end position="21"/>
    </location>
</feature>
<proteinExistence type="predicted"/>
<reference evidence="2 3" key="1">
    <citation type="submission" date="2015-01" db="EMBL/GenBank/DDBJ databases">
        <title>Evolution of Trichinella species and genotypes.</title>
        <authorList>
            <person name="Korhonen P.K."/>
            <person name="Edoardo P."/>
            <person name="Giuseppe L.R."/>
            <person name="Gasser R.B."/>
        </authorList>
    </citation>
    <scope>NUCLEOTIDE SEQUENCE [LARGE SCALE GENOMIC DNA]</scope>
    <source>
        <strain evidence="2">ISS141</strain>
    </source>
</reference>
<accession>A0A0V0XQ33</accession>
<evidence type="ECO:0000313" key="2">
    <source>
        <dbReference type="EMBL" id="KRX90013.1"/>
    </source>
</evidence>
<name>A0A0V0XQ33_TRIPS</name>
<comment type="caution">
    <text evidence="2">The sequence shown here is derived from an EMBL/GenBank/DDBJ whole genome shotgun (WGS) entry which is preliminary data.</text>
</comment>
<organism evidence="2 3">
    <name type="scientific">Trichinella pseudospiralis</name>
    <name type="common">Parasitic roundworm</name>
    <dbReference type="NCBI Taxonomy" id="6337"/>
    <lineage>
        <taxon>Eukaryota</taxon>
        <taxon>Metazoa</taxon>
        <taxon>Ecdysozoa</taxon>
        <taxon>Nematoda</taxon>
        <taxon>Enoplea</taxon>
        <taxon>Dorylaimia</taxon>
        <taxon>Trichinellida</taxon>
        <taxon>Trichinellidae</taxon>
        <taxon>Trichinella</taxon>
    </lineage>
</organism>
<dbReference type="AlphaFoldDB" id="A0A0V0XQ33"/>
<evidence type="ECO:0000256" key="1">
    <source>
        <dbReference type="SAM" id="MobiDB-lite"/>
    </source>
</evidence>
<feature type="region of interest" description="Disordered" evidence="1">
    <location>
        <begin position="1"/>
        <end position="66"/>
    </location>
</feature>
<dbReference type="Proteomes" id="UP000054815">
    <property type="component" value="Unassembled WGS sequence"/>
</dbReference>
<protein>
    <submittedName>
        <fullName evidence="2">Uncharacterized protein</fullName>
    </submittedName>
</protein>
<gene>
    <name evidence="2" type="ORF">T4E_6459</name>
</gene>
<sequence>MHGIGHNWRHRGRVCHKRRRGQIASRNYWTKLAGKNKSNSGRPEADLAAQRSPASPGGGQRRHPKWNQVQAAVRKGVVEQATESLLSSCGLRRRQCRTEDNSTR</sequence>
<evidence type="ECO:0000313" key="3">
    <source>
        <dbReference type="Proteomes" id="UP000054815"/>
    </source>
</evidence>